<organism evidence="2 3">
    <name type="scientific">Devosia epidermidihirudinis</name>
    <dbReference type="NCBI Taxonomy" id="1293439"/>
    <lineage>
        <taxon>Bacteria</taxon>
        <taxon>Pseudomonadati</taxon>
        <taxon>Pseudomonadota</taxon>
        <taxon>Alphaproteobacteria</taxon>
        <taxon>Hyphomicrobiales</taxon>
        <taxon>Devosiaceae</taxon>
        <taxon>Devosia</taxon>
    </lineage>
</organism>
<reference evidence="2 3" key="1">
    <citation type="submission" date="2015-03" db="EMBL/GenBank/DDBJ databases">
        <authorList>
            <person name="Lepp D."/>
            <person name="Hassan Y.I."/>
            <person name="Li X.-Z."/>
            <person name="Zhou T."/>
        </authorList>
    </citation>
    <scope>NUCLEOTIDE SEQUENCE [LARGE SCALE GENOMIC DNA]</scope>
    <source>
        <strain evidence="2 3">E84</strain>
    </source>
</reference>
<dbReference type="Proteomes" id="UP000033411">
    <property type="component" value="Unassembled WGS sequence"/>
</dbReference>
<protein>
    <recommendedName>
        <fullName evidence="1">DUF6874 domain-containing protein</fullName>
    </recommendedName>
</protein>
<dbReference type="Pfam" id="PF21779">
    <property type="entry name" value="DUF6874"/>
    <property type="match status" value="1"/>
</dbReference>
<evidence type="ECO:0000313" key="2">
    <source>
        <dbReference type="EMBL" id="KKC39892.1"/>
    </source>
</evidence>
<proteinExistence type="predicted"/>
<dbReference type="RefSeq" id="WP_046138629.1">
    <property type="nucleotide sequence ID" value="NZ_LANJ01000011.1"/>
</dbReference>
<dbReference type="PATRIC" id="fig|1293439.3.peg.559"/>
<accession>A0A0F5QFY1</accession>
<sequence>MTKAQFSKNSDQAEKAAKRFETIVPKANRKGYARINLVMDLTAADGVNGNAALDWDRLLDADDFNFMHDLGGISRHIDRATGRIGGHFLPRFTLKQAA</sequence>
<evidence type="ECO:0000259" key="1">
    <source>
        <dbReference type="Pfam" id="PF21779"/>
    </source>
</evidence>
<dbReference type="STRING" id="1293439.WH87_04975"/>
<keyword evidence="3" id="KW-1185">Reference proteome</keyword>
<dbReference type="AlphaFoldDB" id="A0A0F5QFY1"/>
<dbReference type="EMBL" id="LANJ01000011">
    <property type="protein sequence ID" value="KKC39892.1"/>
    <property type="molecule type" value="Genomic_DNA"/>
</dbReference>
<feature type="domain" description="DUF6874" evidence="1">
    <location>
        <begin position="9"/>
        <end position="93"/>
    </location>
</feature>
<dbReference type="OrthoDB" id="7279228at2"/>
<evidence type="ECO:0000313" key="3">
    <source>
        <dbReference type="Proteomes" id="UP000033411"/>
    </source>
</evidence>
<name>A0A0F5QFY1_9HYPH</name>
<gene>
    <name evidence="2" type="ORF">WH87_04975</name>
</gene>
<dbReference type="InterPro" id="IPR049239">
    <property type="entry name" value="DUF6874"/>
</dbReference>
<comment type="caution">
    <text evidence="2">The sequence shown here is derived from an EMBL/GenBank/DDBJ whole genome shotgun (WGS) entry which is preliminary data.</text>
</comment>